<proteinExistence type="predicted"/>
<evidence type="ECO:0000313" key="2">
    <source>
        <dbReference type="EMBL" id="CAA9270930.1"/>
    </source>
</evidence>
<protein>
    <submittedName>
        <fullName evidence="2">Uncharacterized protein</fullName>
    </submittedName>
</protein>
<dbReference type="EMBL" id="CADCTI010000259">
    <property type="protein sequence ID" value="CAA9270930.1"/>
    <property type="molecule type" value="Genomic_DNA"/>
</dbReference>
<organism evidence="2">
    <name type="scientific">uncultured Blastococcus sp</name>
    <dbReference type="NCBI Taxonomy" id="217144"/>
    <lineage>
        <taxon>Bacteria</taxon>
        <taxon>Bacillati</taxon>
        <taxon>Actinomycetota</taxon>
        <taxon>Actinomycetes</taxon>
        <taxon>Geodermatophilales</taxon>
        <taxon>Geodermatophilaceae</taxon>
        <taxon>Blastococcus</taxon>
        <taxon>environmental samples</taxon>
    </lineage>
</organism>
<dbReference type="AlphaFoldDB" id="A0A6J4JA35"/>
<evidence type="ECO:0000256" key="1">
    <source>
        <dbReference type="SAM" id="MobiDB-lite"/>
    </source>
</evidence>
<sequence>DGHPGHGDLLPGFAVGGDRRGRAVVAGRLRGCRGHRPGGRAGCAERCGVGAVGSGRTRTPSRARARACTGRTSGGGHASIVPHLPVRVASSGGGRVRDTGPV</sequence>
<feature type="non-terminal residue" evidence="2">
    <location>
        <position position="102"/>
    </location>
</feature>
<gene>
    <name evidence="2" type="ORF">AVDCRST_MAG57-3105</name>
</gene>
<feature type="non-terminal residue" evidence="2">
    <location>
        <position position="1"/>
    </location>
</feature>
<feature type="region of interest" description="Disordered" evidence="1">
    <location>
        <begin position="51"/>
        <end position="102"/>
    </location>
</feature>
<name>A0A6J4JA35_9ACTN</name>
<reference evidence="2" key="1">
    <citation type="submission" date="2020-02" db="EMBL/GenBank/DDBJ databases">
        <authorList>
            <person name="Meier V. D."/>
        </authorList>
    </citation>
    <scope>NUCLEOTIDE SEQUENCE</scope>
    <source>
        <strain evidence="2">AVDCRST_MAG57</strain>
    </source>
</reference>
<accession>A0A6J4JA35</accession>